<evidence type="ECO:0000313" key="3">
    <source>
        <dbReference type="Proteomes" id="UP001497453"/>
    </source>
</evidence>
<sequence length="118" mass="12632">MVLPTLTGHGAELTSAQRGQAHERGPPNTWRCCGGKDLVSCGTASISIRRPEIQSADDGGRTGKRPGVLGVDVINGLTAGFGAGSIRSAIVHIRHHPFLTFYIFLILPHNTNLLPRRL</sequence>
<protein>
    <submittedName>
        <fullName evidence="2">Uncharacterized protein</fullName>
    </submittedName>
</protein>
<dbReference type="Proteomes" id="UP001497453">
    <property type="component" value="Chromosome 1"/>
</dbReference>
<proteinExistence type="predicted"/>
<gene>
    <name evidence="2" type="ORF">GFSPODELE1_LOCUS1117</name>
</gene>
<evidence type="ECO:0000256" key="1">
    <source>
        <dbReference type="SAM" id="MobiDB-lite"/>
    </source>
</evidence>
<reference evidence="3" key="1">
    <citation type="submission" date="2024-04" db="EMBL/GenBank/DDBJ databases">
        <authorList>
            <person name="Shaw F."/>
            <person name="Minotto A."/>
        </authorList>
    </citation>
    <scope>NUCLEOTIDE SEQUENCE [LARGE SCALE GENOMIC DNA]</scope>
</reference>
<organism evidence="2 3">
    <name type="scientific">Somion occarium</name>
    <dbReference type="NCBI Taxonomy" id="3059160"/>
    <lineage>
        <taxon>Eukaryota</taxon>
        <taxon>Fungi</taxon>
        <taxon>Dikarya</taxon>
        <taxon>Basidiomycota</taxon>
        <taxon>Agaricomycotina</taxon>
        <taxon>Agaricomycetes</taxon>
        <taxon>Polyporales</taxon>
        <taxon>Cerrenaceae</taxon>
        <taxon>Somion</taxon>
    </lineage>
</organism>
<name>A0ABP1CNM8_9APHY</name>
<keyword evidence="3" id="KW-1185">Reference proteome</keyword>
<evidence type="ECO:0000313" key="2">
    <source>
        <dbReference type="EMBL" id="CAL1696269.1"/>
    </source>
</evidence>
<accession>A0ABP1CNM8</accession>
<dbReference type="EMBL" id="OZ037944">
    <property type="protein sequence ID" value="CAL1696269.1"/>
    <property type="molecule type" value="Genomic_DNA"/>
</dbReference>
<feature type="region of interest" description="Disordered" evidence="1">
    <location>
        <begin position="1"/>
        <end position="28"/>
    </location>
</feature>